<feature type="domain" description="CN hydrolase" evidence="9">
    <location>
        <begin position="775"/>
        <end position="1042"/>
    </location>
</feature>
<dbReference type="PANTHER" id="PTHR43674">
    <property type="entry name" value="NITRILASE C965.09-RELATED"/>
    <property type="match status" value="1"/>
</dbReference>
<comment type="catalytic activity">
    <reaction evidence="3">
        <text>3-(carbamoylamino)propanoate + H2O + 2 H(+) = beta-alanine + NH4(+) + CO2</text>
        <dbReference type="Rhea" id="RHEA:11184"/>
        <dbReference type="ChEBI" id="CHEBI:11892"/>
        <dbReference type="ChEBI" id="CHEBI:15377"/>
        <dbReference type="ChEBI" id="CHEBI:15378"/>
        <dbReference type="ChEBI" id="CHEBI:16526"/>
        <dbReference type="ChEBI" id="CHEBI:28938"/>
        <dbReference type="ChEBI" id="CHEBI:57966"/>
        <dbReference type="EC" id="3.5.1.6"/>
    </reaction>
</comment>
<evidence type="ECO:0000256" key="7">
    <source>
        <dbReference type="ARBA" id="ARBA00074804"/>
    </source>
</evidence>
<proteinExistence type="inferred from homology"/>
<evidence type="ECO:0000259" key="9">
    <source>
        <dbReference type="PROSITE" id="PS50263"/>
    </source>
</evidence>
<evidence type="ECO:0000256" key="1">
    <source>
        <dbReference type="ARBA" id="ARBA00004668"/>
    </source>
</evidence>
<evidence type="ECO:0000256" key="6">
    <source>
        <dbReference type="ARBA" id="ARBA00066985"/>
    </source>
</evidence>
<dbReference type="AlphaFoldDB" id="A0A9N9WKV6"/>
<dbReference type="EMBL" id="OU895877">
    <property type="protein sequence ID" value="CAG9797295.1"/>
    <property type="molecule type" value="Genomic_DNA"/>
</dbReference>
<evidence type="ECO:0000256" key="2">
    <source>
        <dbReference type="ARBA" id="ARBA00022801"/>
    </source>
</evidence>
<dbReference type="Gene3D" id="3.60.110.10">
    <property type="entry name" value="Carbon-nitrogen hydrolase"/>
    <property type="match status" value="3"/>
</dbReference>
<dbReference type="Proteomes" id="UP001153620">
    <property type="component" value="Chromosome 1"/>
</dbReference>
<dbReference type="Pfam" id="PF00795">
    <property type="entry name" value="CN_hydrolase"/>
    <property type="match status" value="3"/>
</dbReference>
<reference evidence="10" key="1">
    <citation type="submission" date="2022-01" db="EMBL/GenBank/DDBJ databases">
        <authorList>
            <person name="King R."/>
        </authorList>
    </citation>
    <scope>NUCLEOTIDE SEQUENCE</scope>
</reference>
<gene>
    <name evidence="10" type="ORF">CHIRRI_LOCUS294</name>
</gene>
<comment type="pathway">
    <text evidence="1">Amino-acid biosynthesis; beta-alanine biosynthesis.</text>
</comment>
<evidence type="ECO:0000256" key="5">
    <source>
        <dbReference type="ARBA" id="ARBA00061249"/>
    </source>
</evidence>
<feature type="domain" description="CN hydrolase" evidence="9">
    <location>
        <begin position="74"/>
        <end position="347"/>
    </location>
</feature>
<protein>
    <recommendedName>
        <fullName evidence="7">Beta-ureidopropionase</fullName>
        <ecNumber evidence="6">3.5.1.6</ecNumber>
    </recommendedName>
    <alternativeName>
        <fullName evidence="8">N-carbamoyl-beta-alanine amidohydrolase</fullName>
    </alternativeName>
</protein>
<keyword evidence="11" id="KW-1185">Reference proteome</keyword>
<dbReference type="GO" id="GO:0033396">
    <property type="term" value="P:beta-alanine biosynthetic process via 3-ureidopropionate"/>
    <property type="evidence" value="ECO:0007669"/>
    <property type="project" value="TreeGrafter"/>
</dbReference>
<organism evidence="10 11">
    <name type="scientific">Chironomus riparius</name>
    <dbReference type="NCBI Taxonomy" id="315576"/>
    <lineage>
        <taxon>Eukaryota</taxon>
        <taxon>Metazoa</taxon>
        <taxon>Ecdysozoa</taxon>
        <taxon>Arthropoda</taxon>
        <taxon>Hexapoda</taxon>
        <taxon>Insecta</taxon>
        <taxon>Pterygota</taxon>
        <taxon>Neoptera</taxon>
        <taxon>Endopterygota</taxon>
        <taxon>Diptera</taxon>
        <taxon>Nematocera</taxon>
        <taxon>Chironomoidea</taxon>
        <taxon>Chironomidae</taxon>
        <taxon>Chironominae</taxon>
        <taxon>Chironomus</taxon>
    </lineage>
</organism>
<dbReference type="InterPro" id="IPR036526">
    <property type="entry name" value="C-N_Hydrolase_sf"/>
</dbReference>
<comment type="similarity">
    <text evidence="5">Belongs to the carbon-nitrogen hydrolase superfamily. BUP family.</text>
</comment>
<evidence type="ECO:0000313" key="11">
    <source>
        <dbReference type="Proteomes" id="UP001153620"/>
    </source>
</evidence>
<dbReference type="OrthoDB" id="412018at2759"/>
<dbReference type="PANTHER" id="PTHR43674:SF2">
    <property type="entry name" value="BETA-UREIDOPROPIONASE"/>
    <property type="match status" value="1"/>
</dbReference>
<sequence length="1083" mass="122335">MADNLEFKSLHESLMKHLPIDELKEVKRILYGRSDDNELPINEKAQEIANTNKFEIKSFNFTAAKEDLRKPRIVKVGAVQNSIAAPTTDPICIQRNKLYEKIGKIIDAAGADNVNVLCLQEAWTMPFAFCTREKHPWCEFAESAETGPTTDFLKQYAKKYDMVIVSPILERDEERGSDIIWNTAVVISNTGNVIGKHRKNHIPRVGDFNESTYYYEGNTGHPVFETQFGKIAINICYGRHHPQNWMMFGLNGAEIVFNPSATIGALSEPLWGIEARNAAIANSYFAVAINRVGTESFPNEFTSADGKPAHKDFGPFYGSSYVAAPDGSRCPSLSRNSDGLLITQMDLNLCRQVKDKWGFRMTQRLDMYGAKFTEVSNLLRARKSNEIVTSKLCSKTSTERVVKVAAMQTAISYEVPYFMDDQVIFFQKIEGMIDLSASHGANIIAFPELFSMPYPFHSPNLINWQDYAETEKGKTFQFMQRMSLKHNIVIIYSILEVSDDKNYYITCCVVSNRGEFIGKCRKHHIPPIEALYITPGDFDSPVIETDYGKIGILICYERHFPLRWLLLASKGAEIIFSPSSEDEGGLSEKVWGIECFNAAVANGVYTVAINRCGTEMFDEKNFKYFGNSYLASPYGNIYSINCQYQRPLVAEIDLNTVGDVKEEFSFHKNQKLSEYAKKLNEIYHNKKKSKYTASDMSESFNLRTLEDCLKNVPSEDLKDLKTHIYGRSDDCALPISAKAQKLADENNFVIKSYKFDAIPEDMRKPRITRIGATQTSLAAPTTDPVSLQRKKIFEKVGKIIDAAGADNVNVLCLQEAWTMPFAFCTREKHPWCEFAESAETGPTTDFLKQYAKKYDMVIVSPILERDEERGSDIIWNTAIVISNSGNIIGKHRKNHIPRVGDFNESTYYFEGNTGHPVFETQFGKIAINICYGRHHPQNWMMFGLNGAEIVFNPSAEIGGSLSDRMWFIEGRNAAVANSFFTVTINRVGTEIFPNEFTSADGTKAHKDMGPFYGSTYLATPEGCRSPGMSRDDDGILICEVDLNQCRQSRDLHTFRMCQRLPIYAEGLAKACKLDFKPQIIREN</sequence>
<reference evidence="10" key="2">
    <citation type="submission" date="2022-10" db="EMBL/GenBank/DDBJ databases">
        <authorList>
            <consortium name="ENA_rothamsted_submissions"/>
            <consortium name="culmorum"/>
            <person name="King R."/>
        </authorList>
    </citation>
    <scope>NUCLEOTIDE SEQUENCE</scope>
</reference>
<comment type="catalytic activity">
    <reaction evidence="4">
        <text>3-(carbamoylamino)-2-methylpropanoate + H2O + 2 H(+) = (R)-3-amino-2-methylpropanoate + NH4(+) + CO2</text>
        <dbReference type="Rhea" id="RHEA:37339"/>
        <dbReference type="ChEBI" id="CHEBI:15377"/>
        <dbReference type="ChEBI" id="CHEBI:15378"/>
        <dbReference type="ChEBI" id="CHEBI:16526"/>
        <dbReference type="ChEBI" id="CHEBI:28938"/>
        <dbReference type="ChEBI" id="CHEBI:57731"/>
        <dbReference type="ChEBI" id="CHEBI:74414"/>
        <dbReference type="EC" id="3.5.1.6"/>
    </reaction>
</comment>
<dbReference type="SUPFAM" id="SSF56317">
    <property type="entry name" value="Carbon-nitrogen hydrolase"/>
    <property type="match status" value="3"/>
</dbReference>
<accession>A0A9N9WKV6</accession>
<dbReference type="FunFam" id="3.60.110.10:FF:000008">
    <property type="entry name" value="Beta-alanine synthase"/>
    <property type="match status" value="2"/>
</dbReference>
<dbReference type="InterPro" id="IPR050345">
    <property type="entry name" value="Aliph_Amidase/BUP"/>
</dbReference>
<dbReference type="InterPro" id="IPR003010">
    <property type="entry name" value="C-N_Hydrolase"/>
</dbReference>
<dbReference type="EC" id="3.5.1.6" evidence="6"/>
<evidence type="ECO:0000256" key="8">
    <source>
        <dbReference type="ARBA" id="ARBA00075038"/>
    </source>
</evidence>
<feature type="domain" description="CN hydrolase" evidence="9">
    <location>
        <begin position="402"/>
        <end position="654"/>
    </location>
</feature>
<evidence type="ECO:0000256" key="3">
    <source>
        <dbReference type="ARBA" id="ARBA00050540"/>
    </source>
</evidence>
<dbReference type="PROSITE" id="PS50263">
    <property type="entry name" value="CN_HYDROLASE"/>
    <property type="match status" value="3"/>
</dbReference>
<evidence type="ECO:0000313" key="10">
    <source>
        <dbReference type="EMBL" id="CAG9797295.1"/>
    </source>
</evidence>
<keyword evidence="2" id="KW-0378">Hydrolase</keyword>
<name>A0A9N9WKV6_9DIPT</name>
<dbReference type="GO" id="GO:0003837">
    <property type="term" value="F:beta-ureidopropionase activity"/>
    <property type="evidence" value="ECO:0007669"/>
    <property type="project" value="UniProtKB-EC"/>
</dbReference>
<evidence type="ECO:0000256" key="4">
    <source>
        <dbReference type="ARBA" id="ARBA00050552"/>
    </source>
</evidence>